<sequence>MRAMATARNRLIAMNGSGLVSMYSSPMAKNGRMFSRSLRWARRTRSTSGSSNLGWAPFLLGWMSSGLANTLRRRWRPVSTDMASIFTTSTAVQKTYVRNTSSFTFCSRVVINGCTIRYSSAGVGPEAECEGLCYGCRSAFKTDVALNSELIVPPVPPPPAELPGALLVLPVVLPAPPPPVCSPGWPPDTSEPSLPVTPSSGASCSWPSFSWAGMLRRPLAVLTKCGRKRCGMPRWMFEDGPEVVLLLPLSLPPPLLWYASMYW</sequence>
<evidence type="ECO:0000313" key="2">
    <source>
        <dbReference type="Proteomes" id="UP000075903"/>
    </source>
</evidence>
<dbReference type="EnsemblMetazoa" id="AMEM008111-RA">
    <property type="protein sequence ID" value="AMEM008111-PA"/>
    <property type="gene ID" value="AMEM008111"/>
</dbReference>
<dbReference type="AlphaFoldDB" id="A0A182V377"/>
<accession>A0A182V377</accession>
<keyword evidence="2" id="KW-1185">Reference proteome</keyword>
<evidence type="ECO:0000313" key="1">
    <source>
        <dbReference type="EnsemblMetazoa" id="AMEM008111-PA"/>
    </source>
</evidence>
<proteinExistence type="predicted"/>
<dbReference type="Proteomes" id="UP000075903">
    <property type="component" value="Unassembled WGS sequence"/>
</dbReference>
<dbReference type="VEuPathDB" id="VectorBase:AMEM008111"/>
<name>A0A182V377_ANOME</name>
<reference evidence="1" key="1">
    <citation type="submission" date="2020-05" db="UniProtKB">
        <authorList>
            <consortium name="EnsemblMetazoa"/>
        </authorList>
    </citation>
    <scope>IDENTIFICATION</scope>
    <source>
        <strain evidence="1">MAF</strain>
    </source>
</reference>
<organism evidence="1 2">
    <name type="scientific">Anopheles merus</name>
    <name type="common">Mosquito</name>
    <dbReference type="NCBI Taxonomy" id="30066"/>
    <lineage>
        <taxon>Eukaryota</taxon>
        <taxon>Metazoa</taxon>
        <taxon>Ecdysozoa</taxon>
        <taxon>Arthropoda</taxon>
        <taxon>Hexapoda</taxon>
        <taxon>Insecta</taxon>
        <taxon>Pterygota</taxon>
        <taxon>Neoptera</taxon>
        <taxon>Endopterygota</taxon>
        <taxon>Diptera</taxon>
        <taxon>Nematocera</taxon>
        <taxon>Culicoidea</taxon>
        <taxon>Culicidae</taxon>
        <taxon>Anophelinae</taxon>
        <taxon>Anopheles</taxon>
    </lineage>
</organism>
<protein>
    <submittedName>
        <fullName evidence="1">Uncharacterized protein</fullName>
    </submittedName>
</protein>